<dbReference type="RefSeq" id="WP_141818108.1">
    <property type="nucleotide sequence ID" value="NZ_BAAAIL010000003.1"/>
</dbReference>
<dbReference type="SMART" id="SM00740">
    <property type="entry name" value="PASTA"/>
    <property type="match status" value="4"/>
</dbReference>
<feature type="compositionally biased region" description="Low complexity" evidence="9">
    <location>
        <begin position="330"/>
        <end position="344"/>
    </location>
</feature>
<dbReference type="GO" id="GO:0005524">
    <property type="term" value="F:ATP binding"/>
    <property type="evidence" value="ECO:0007669"/>
    <property type="project" value="UniProtKB-KW"/>
</dbReference>
<keyword evidence="10" id="KW-0812">Transmembrane</keyword>
<keyword evidence="14" id="KW-1185">Reference proteome</keyword>
<feature type="domain" description="PASTA" evidence="12">
    <location>
        <begin position="596"/>
        <end position="659"/>
    </location>
</feature>
<keyword evidence="10" id="KW-1133">Transmembrane helix</keyword>
<dbReference type="FunFam" id="3.30.200.20:FF:000035">
    <property type="entry name" value="Serine/threonine protein kinase Stk1"/>
    <property type="match status" value="1"/>
</dbReference>
<comment type="catalytic activity">
    <reaction evidence="8">
        <text>L-seryl-[protein] + ATP = O-phospho-L-seryl-[protein] + ADP + H(+)</text>
        <dbReference type="Rhea" id="RHEA:17989"/>
        <dbReference type="Rhea" id="RHEA-COMP:9863"/>
        <dbReference type="Rhea" id="RHEA-COMP:11604"/>
        <dbReference type="ChEBI" id="CHEBI:15378"/>
        <dbReference type="ChEBI" id="CHEBI:29999"/>
        <dbReference type="ChEBI" id="CHEBI:30616"/>
        <dbReference type="ChEBI" id="CHEBI:83421"/>
        <dbReference type="ChEBI" id="CHEBI:456216"/>
        <dbReference type="EC" id="2.7.11.1"/>
    </reaction>
</comment>
<dbReference type="Gene3D" id="1.10.510.10">
    <property type="entry name" value="Transferase(Phosphotransferase) domain 1"/>
    <property type="match status" value="1"/>
</dbReference>
<keyword evidence="5 13" id="KW-0418">Kinase</keyword>
<dbReference type="PROSITE" id="PS50011">
    <property type="entry name" value="PROTEIN_KINASE_DOM"/>
    <property type="match status" value="1"/>
</dbReference>
<gene>
    <name evidence="13" type="ORF">FB476_1366</name>
</gene>
<feature type="domain" description="PASTA" evidence="12">
    <location>
        <begin position="528"/>
        <end position="595"/>
    </location>
</feature>
<evidence type="ECO:0000256" key="2">
    <source>
        <dbReference type="ARBA" id="ARBA00022527"/>
    </source>
</evidence>
<dbReference type="InterPro" id="IPR005543">
    <property type="entry name" value="PASTA_dom"/>
</dbReference>
<dbReference type="OrthoDB" id="9762169at2"/>
<evidence type="ECO:0000313" key="13">
    <source>
        <dbReference type="EMBL" id="TQM96498.1"/>
    </source>
</evidence>
<evidence type="ECO:0000256" key="7">
    <source>
        <dbReference type="ARBA" id="ARBA00047899"/>
    </source>
</evidence>
<evidence type="ECO:0000259" key="12">
    <source>
        <dbReference type="PROSITE" id="PS51178"/>
    </source>
</evidence>
<evidence type="ECO:0000259" key="11">
    <source>
        <dbReference type="PROSITE" id="PS50011"/>
    </source>
</evidence>
<dbReference type="Proteomes" id="UP000315133">
    <property type="component" value="Unassembled WGS sequence"/>
</dbReference>
<feature type="region of interest" description="Disordered" evidence="9">
    <location>
        <begin position="491"/>
        <end position="516"/>
    </location>
</feature>
<dbReference type="CDD" id="cd14014">
    <property type="entry name" value="STKc_PknB_like"/>
    <property type="match status" value="1"/>
</dbReference>
<dbReference type="EC" id="2.7.11.1" evidence="1"/>
<dbReference type="Pfam" id="PF00069">
    <property type="entry name" value="Pkinase"/>
    <property type="match status" value="1"/>
</dbReference>
<dbReference type="Gene3D" id="3.30.200.20">
    <property type="entry name" value="Phosphorylase Kinase, domain 1"/>
    <property type="match status" value="1"/>
</dbReference>
<keyword evidence="6" id="KW-0067">ATP-binding</keyword>
<evidence type="ECO:0000256" key="9">
    <source>
        <dbReference type="SAM" id="MobiDB-lite"/>
    </source>
</evidence>
<keyword evidence="3" id="KW-0808">Transferase</keyword>
<accession>A0A543KN38</accession>
<dbReference type="InterPro" id="IPR011009">
    <property type="entry name" value="Kinase-like_dom_sf"/>
</dbReference>
<keyword evidence="4" id="KW-0547">Nucleotide-binding</keyword>
<keyword evidence="2" id="KW-0723">Serine/threonine-protein kinase</keyword>
<dbReference type="Gene3D" id="3.30.10.20">
    <property type="match status" value="4"/>
</dbReference>
<organism evidence="13 14">
    <name type="scientific">Ornithinimicrobium humiphilum</name>
    <dbReference type="NCBI Taxonomy" id="125288"/>
    <lineage>
        <taxon>Bacteria</taxon>
        <taxon>Bacillati</taxon>
        <taxon>Actinomycetota</taxon>
        <taxon>Actinomycetes</taxon>
        <taxon>Micrococcales</taxon>
        <taxon>Ornithinimicrobiaceae</taxon>
        <taxon>Ornithinimicrobium</taxon>
    </lineage>
</organism>
<dbReference type="GO" id="GO:0004674">
    <property type="term" value="F:protein serine/threonine kinase activity"/>
    <property type="evidence" value="ECO:0007669"/>
    <property type="project" value="UniProtKB-KW"/>
</dbReference>
<reference evidence="13 14" key="1">
    <citation type="submission" date="2019-06" db="EMBL/GenBank/DDBJ databases">
        <title>Sequencing the genomes of 1000 actinobacteria strains.</title>
        <authorList>
            <person name="Klenk H.-P."/>
        </authorList>
    </citation>
    <scope>NUCLEOTIDE SEQUENCE [LARGE SCALE GENOMIC DNA]</scope>
    <source>
        <strain evidence="13 14">DSM 12362</strain>
    </source>
</reference>
<sequence length="659" mass="70472">MPASTDPVLDRVVDGRYRVESELARGGMATVYRARDLRLDRPVALKVMREDLARDDAFVRRFVHEARVAARLQHPHIVSVYDQGEDDGVVFLAMELVEGHTLRDVIAGRAPLSAREALQLIIPVTEALATAHSAGLVHRDVKPENVLISRRGGAVKVTDFGLARLDGNPNVTTEMLWGTAAYLAPEQVETGSADPRTDVYAVALLLFELVTGRKAFPGEDPLRVAYEHVHGGVPHARDLVPTVPAPLEDLVLRAGATEPDDRPVDAAALLSELRHLESTLTPSELDALPAAADHTVPVHVDGGADRTQVVHRPSRGDDGSRTRRIPVTRPGSPAHADGPPAGDARYARTSGNRVPVRRERERSGSGAAWVLGLLLVLLAAGGGYGFWYLTQGPAVHSLMPTVVGLTEEQARAALDAEELDPVVVRDYSEDVPPDVVLDAAYEPGTRLRHGTDVELVVSQGPERYAVPPLEGLTVDEARAALEEVNLALGATTEEHSESVPEGRIISSSPGVGEQLPPRTEVAVTVSSGPAPVDVPDVRGRPQPEAVSLLEEAGLRVAIDPEQVFSDDVPAGAVVSQDPGPSTVARDTEVRLTISKGPELVTVPEVVGRQFSSAEQELTDLGLVVVREDIAGGFFSTVREQSVEPGTQVPRNTTVVLRVV</sequence>
<dbReference type="InterPro" id="IPR008271">
    <property type="entry name" value="Ser/Thr_kinase_AS"/>
</dbReference>
<dbReference type="EMBL" id="VFPU01000001">
    <property type="protein sequence ID" value="TQM96498.1"/>
    <property type="molecule type" value="Genomic_DNA"/>
</dbReference>
<dbReference type="Pfam" id="PF03793">
    <property type="entry name" value="PASTA"/>
    <property type="match status" value="4"/>
</dbReference>
<feature type="domain" description="PASTA" evidence="12">
    <location>
        <begin position="460"/>
        <end position="527"/>
    </location>
</feature>
<dbReference type="PANTHER" id="PTHR43289:SF34">
    <property type="entry name" value="SERINE_THREONINE-PROTEIN KINASE YBDM-RELATED"/>
    <property type="match status" value="1"/>
</dbReference>
<dbReference type="SUPFAM" id="SSF56112">
    <property type="entry name" value="Protein kinase-like (PK-like)"/>
    <property type="match status" value="1"/>
</dbReference>
<dbReference type="NCBIfam" id="NF033483">
    <property type="entry name" value="PknB_PASTA_kin"/>
    <property type="match status" value="1"/>
</dbReference>
<dbReference type="SMART" id="SM00220">
    <property type="entry name" value="S_TKc"/>
    <property type="match status" value="1"/>
</dbReference>
<evidence type="ECO:0000256" key="6">
    <source>
        <dbReference type="ARBA" id="ARBA00022840"/>
    </source>
</evidence>
<dbReference type="AlphaFoldDB" id="A0A543KN38"/>
<dbReference type="PROSITE" id="PS51178">
    <property type="entry name" value="PASTA"/>
    <property type="match status" value="4"/>
</dbReference>
<keyword evidence="10" id="KW-0472">Membrane</keyword>
<evidence type="ECO:0000256" key="3">
    <source>
        <dbReference type="ARBA" id="ARBA00022679"/>
    </source>
</evidence>
<comment type="catalytic activity">
    <reaction evidence="7">
        <text>L-threonyl-[protein] + ATP = O-phospho-L-threonyl-[protein] + ADP + H(+)</text>
        <dbReference type="Rhea" id="RHEA:46608"/>
        <dbReference type="Rhea" id="RHEA-COMP:11060"/>
        <dbReference type="Rhea" id="RHEA-COMP:11605"/>
        <dbReference type="ChEBI" id="CHEBI:15378"/>
        <dbReference type="ChEBI" id="CHEBI:30013"/>
        <dbReference type="ChEBI" id="CHEBI:30616"/>
        <dbReference type="ChEBI" id="CHEBI:61977"/>
        <dbReference type="ChEBI" id="CHEBI:456216"/>
        <dbReference type="EC" id="2.7.11.1"/>
    </reaction>
</comment>
<proteinExistence type="predicted"/>
<evidence type="ECO:0000256" key="1">
    <source>
        <dbReference type="ARBA" id="ARBA00012513"/>
    </source>
</evidence>
<feature type="transmembrane region" description="Helical" evidence="10">
    <location>
        <begin position="367"/>
        <end position="389"/>
    </location>
</feature>
<comment type="caution">
    <text evidence="13">The sequence shown here is derived from an EMBL/GenBank/DDBJ whole genome shotgun (WGS) entry which is preliminary data.</text>
</comment>
<evidence type="ECO:0000256" key="10">
    <source>
        <dbReference type="SAM" id="Phobius"/>
    </source>
</evidence>
<evidence type="ECO:0000256" key="5">
    <source>
        <dbReference type="ARBA" id="ARBA00022777"/>
    </source>
</evidence>
<evidence type="ECO:0000256" key="8">
    <source>
        <dbReference type="ARBA" id="ARBA00048679"/>
    </source>
</evidence>
<dbReference type="CDD" id="cd06577">
    <property type="entry name" value="PASTA_pknB"/>
    <property type="match status" value="4"/>
</dbReference>
<feature type="region of interest" description="Disordered" evidence="9">
    <location>
        <begin position="308"/>
        <end position="360"/>
    </location>
</feature>
<dbReference type="InterPro" id="IPR000719">
    <property type="entry name" value="Prot_kinase_dom"/>
</dbReference>
<name>A0A543KN38_9MICO</name>
<feature type="domain" description="Protein kinase" evidence="11">
    <location>
        <begin position="17"/>
        <end position="280"/>
    </location>
</feature>
<dbReference type="PROSITE" id="PS00108">
    <property type="entry name" value="PROTEIN_KINASE_ST"/>
    <property type="match status" value="1"/>
</dbReference>
<evidence type="ECO:0000313" key="14">
    <source>
        <dbReference type="Proteomes" id="UP000315133"/>
    </source>
</evidence>
<protein>
    <recommendedName>
        <fullName evidence="1">non-specific serine/threonine protein kinase</fullName>
        <ecNumber evidence="1">2.7.11.1</ecNumber>
    </recommendedName>
</protein>
<feature type="domain" description="PASTA" evidence="12">
    <location>
        <begin position="392"/>
        <end position="459"/>
    </location>
</feature>
<dbReference type="PANTHER" id="PTHR43289">
    <property type="entry name" value="MITOGEN-ACTIVATED PROTEIN KINASE KINASE KINASE 20-RELATED"/>
    <property type="match status" value="1"/>
</dbReference>
<evidence type="ECO:0000256" key="4">
    <source>
        <dbReference type="ARBA" id="ARBA00022741"/>
    </source>
</evidence>